<dbReference type="CDD" id="cd03801">
    <property type="entry name" value="GT4_PimA-like"/>
    <property type="match status" value="1"/>
</dbReference>
<dbReference type="PANTHER" id="PTHR12526">
    <property type="entry name" value="GLYCOSYLTRANSFERASE"/>
    <property type="match status" value="1"/>
</dbReference>
<dbReference type="InterPro" id="IPR028098">
    <property type="entry name" value="Glyco_trans_4-like_N"/>
</dbReference>
<evidence type="ECO:0000259" key="3">
    <source>
        <dbReference type="Pfam" id="PF00534"/>
    </source>
</evidence>
<dbReference type="GO" id="GO:0016757">
    <property type="term" value="F:glycosyltransferase activity"/>
    <property type="evidence" value="ECO:0007669"/>
    <property type="project" value="UniProtKB-KW"/>
</dbReference>
<evidence type="ECO:0000313" key="5">
    <source>
        <dbReference type="EMBL" id="RGW41181.1"/>
    </source>
</evidence>
<name>A0AA92TW76_9BACT</name>
<dbReference type="AlphaFoldDB" id="A0AA92TW76"/>
<feature type="domain" description="Glycosyl transferase family 1" evidence="3">
    <location>
        <begin position="175"/>
        <end position="335"/>
    </location>
</feature>
<proteinExistence type="predicted"/>
<keyword evidence="2" id="KW-0808">Transferase</keyword>
<dbReference type="Pfam" id="PF00534">
    <property type="entry name" value="Glycos_transf_1"/>
    <property type="match status" value="1"/>
</dbReference>
<dbReference type="Gene3D" id="3.40.50.2000">
    <property type="entry name" value="Glycogen Phosphorylase B"/>
    <property type="match status" value="2"/>
</dbReference>
<feature type="domain" description="Glycosyltransferase subfamily 4-like N-terminal" evidence="4">
    <location>
        <begin position="67"/>
        <end position="166"/>
    </location>
</feature>
<evidence type="ECO:0000256" key="2">
    <source>
        <dbReference type="ARBA" id="ARBA00022679"/>
    </source>
</evidence>
<protein>
    <submittedName>
        <fullName evidence="5">Glycosyltransferase family 1 protein</fullName>
    </submittedName>
</protein>
<gene>
    <name evidence="5" type="ORF">DWV76_13080</name>
</gene>
<dbReference type="Pfam" id="PF13439">
    <property type="entry name" value="Glyco_transf_4"/>
    <property type="match status" value="1"/>
</dbReference>
<keyword evidence="1" id="KW-0328">Glycosyltransferase</keyword>
<sequence>MQRKYINKELSSQVLFLGVSMKTKGGMTAVLVSYDKYIENMRFIPTWKLGNKLVKSWYALQALVRTWFLLTFDKCIKIVHIHGAANASFDRCKLFIRLAKKCGKKVILHEHAADFVEYYQEAGDKQGITDTLKMCDALIVLSQSWKEYFSSIGMDKDKIHVLNNIVSPPEIAPEKHTEDGKLHLMYMGEISKRKGGFDLLKAIVDNKEYFADKLLLRMGGNEVDGDIKAYIRENGLESFITYEGWIAGQKKIDCLNWEDVYILPSYNEGLPIAILEAMAYSHPVISTPVGGIPEIIKSGENGILVEPGDTKGIADAIKFYFENREAIRKQGNNAFNVVQDFFPEKVFGDLKTLYLKMLSKDCLV</sequence>
<dbReference type="PANTHER" id="PTHR12526:SF510">
    <property type="entry name" value="D-INOSITOL 3-PHOSPHATE GLYCOSYLTRANSFERASE"/>
    <property type="match status" value="1"/>
</dbReference>
<accession>A0AA92TW76</accession>
<dbReference type="EMBL" id="QSAG01000032">
    <property type="protein sequence ID" value="RGW41181.1"/>
    <property type="molecule type" value="Genomic_DNA"/>
</dbReference>
<comment type="caution">
    <text evidence="5">The sequence shown here is derived from an EMBL/GenBank/DDBJ whole genome shotgun (WGS) entry which is preliminary data.</text>
</comment>
<evidence type="ECO:0000313" key="6">
    <source>
        <dbReference type="Proteomes" id="UP000283785"/>
    </source>
</evidence>
<dbReference type="SUPFAM" id="SSF53756">
    <property type="entry name" value="UDP-Glycosyltransferase/glycogen phosphorylase"/>
    <property type="match status" value="1"/>
</dbReference>
<dbReference type="RefSeq" id="WP_118066151.1">
    <property type="nucleotide sequence ID" value="NZ_QSAG01000032.1"/>
</dbReference>
<dbReference type="InterPro" id="IPR001296">
    <property type="entry name" value="Glyco_trans_1"/>
</dbReference>
<evidence type="ECO:0000259" key="4">
    <source>
        <dbReference type="Pfam" id="PF13439"/>
    </source>
</evidence>
<dbReference type="Proteomes" id="UP000283785">
    <property type="component" value="Unassembled WGS sequence"/>
</dbReference>
<evidence type="ECO:0000256" key="1">
    <source>
        <dbReference type="ARBA" id="ARBA00022676"/>
    </source>
</evidence>
<reference evidence="5 6" key="1">
    <citation type="submission" date="2018-08" db="EMBL/GenBank/DDBJ databases">
        <title>A genome reference for cultivated species of the human gut microbiota.</title>
        <authorList>
            <person name="Zou Y."/>
            <person name="Xue W."/>
            <person name="Luo G."/>
        </authorList>
    </citation>
    <scope>NUCLEOTIDE SEQUENCE [LARGE SCALE GENOMIC DNA]</scope>
    <source>
        <strain evidence="5 6">AF12-50</strain>
    </source>
</reference>
<organism evidence="5 6">
    <name type="scientific">Segatella copri</name>
    <dbReference type="NCBI Taxonomy" id="165179"/>
    <lineage>
        <taxon>Bacteria</taxon>
        <taxon>Pseudomonadati</taxon>
        <taxon>Bacteroidota</taxon>
        <taxon>Bacteroidia</taxon>
        <taxon>Bacteroidales</taxon>
        <taxon>Prevotellaceae</taxon>
        <taxon>Segatella</taxon>
    </lineage>
</organism>